<reference evidence="3 4" key="1">
    <citation type="submission" date="2020-07" db="EMBL/GenBank/DDBJ databases">
        <authorList>
            <person name="Criscuolo A."/>
        </authorList>
    </citation>
    <scope>NUCLEOTIDE SEQUENCE [LARGE SCALE GENOMIC DNA]</scope>
    <source>
        <strain evidence="3">CIP111649</strain>
    </source>
</reference>
<dbReference type="PANTHER" id="PTHR47504:SF5">
    <property type="entry name" value="RIGHT ORIGIN-BINDING PROTEIN"/>
    <property type="match status" value="1"/>
</dbReference>
<name>A0A6V7RIK5_9STAP</name>
<dbReference type="Proteomes" id="UP000589351">
    <property type="component" value="Unassembled WGS sequence"/>
</dbReference>
<proteinExistence type="predicted"/>
<dbReference type="GO" id="GO:0003700">
    <property type="term" value="F:DNA-binding transcription factor activity"/>
    <property type="evidence" value="ECO:0007669"/>
    <property type="project" value="InterPro"/>
</dbReference>
<dbReference type="RefSeq" id="WP_185125776.1">
    <property type="nucleotide sequence ID" value="NZ_CAJEWD010000008.1"/>
</dbReference>
<gene>
    <name evidence="3" type="primary">rhaS</name>
    <name evidence="3" type="ORF">JEODO184_01262</name>
</gene>
<dbReference type="PANTHER" id="PTHR47504">
    <property type="entry name" value="RIGHT ORIGIN-BINDING PROTEIN"/>
    <property type="match status" value="1"/>
</dbReference>
<comment type="caution">
    <text evidence="3">The sequence shown here is derived from an EMBL/GenBank/DDBJ whole genome shotgun (WGS) entry which is preliminary data.</text>
</comment>
<dbReference type="Pfam" id="PF12833">
    <property type="entry name" value="HTH_18"/>
    <property type="match status" value="1"/>
</dbReference>
<evidence type="ECO:0000313" key="4">
    <source>
        <dbReference type="Proteomes" id="UP000589351"/>
    </source>
</evidence>
<keyword evidence="4" id="KW-1185">Reference proteome</keyword>
<dbReference type="SMART" id="SM00342">
    <property type="entry name" value="HTH_ARAC"/>
    <property type="match status" value="1"/>
</dbReference>
<dbReference type="GO" id="GO:0043565">
    <property type="term" value="F:sequence-specific DNA binding"/>
    <property type="evidence" value="ECO:0007669"/>
    <property type="project" value="InterPro"/>
</dbReference>
<protein>
    <submittedName>
        <fullName evidence="3">HTH-type transcriptional activator RhaS</fullName>
    </submittedName>
</protein>
<keyword evidence="1" id="KW-0238">DNA-binding</keyword>
<evidence type="ECO:0000313" key="3">
    <source>
        <dbReference type="EMBL" id="CAD2077884.1"/>
    </source>
</evidence>
<accession>A0A6V7RIK5</accession>
<dbReference type="Gene3D" id="3.20.80.10">
    <property type="entry name" value="Regulatory factor, effector binding domain"/>
    <property type="match status" value="1"/>
</dbReference>
<evidence type="ECO:0000259" key="2">
    <source>
        <dbReference type="PROSITE" id="PS01124"/>
    </source>
</evidence>
<dbReference type="AlphaFoldDB" id="A0A6V7RIK5"/>
<dbReference type="EMBL" id="CAJEWD010000008">
    <property type="protein sequence ID" value="CAD2077884.1"/>
    <property type="molecule type" value="Genomic_DNA"/>
</dbReference>
<organism evidence="3 4">
    <name type="scientific">Jeotgalicoccus meleagridis</name>
    <dbReference type="NCBI Taxonomy" id="2759181"/>
    <lineage>
        <taxon>Bacteria</taxon>
        <taxon>Bacillati</taxon>
        <taxon>Bacillota</taxon>
        <taxon>Bacilli</taxon>
        <taxon>Bacillales</taxon>
        <taxon>Staphylococcaceae</taxon>
        <taxon>Jeotgalicoccus</taxon>
    </lineage>
</organism>
<dbReference type="InterPro" id="IPR011256">
    <property type="entry name" value="Reg_factor_effector_dom_sf"/>
</dbReference>
<dbReference type="PROSITE" id="PS01124">
    <property type="entry name" value="HTH_ARAC_FAMILY_2"/>
    <property type="match status" value="1"/>
</dbReference>
<dbReference type="InterPro" id="IPR050959">
    <property type="entry name" value="MarA-like"/>
</dbReference>
<dbReference type="InterPro" id="IPR018060">
    <property type="entry name" value="HTH_AraC"/>
</dbReference>
<dbReference type="Gene3D" id="1.10.10.60">
    <property type="entry name" value="Homeodomain-like"/>
    <property type="match status" value="1"/>
</dbReference>
<evidence type="ECO:0000256" key="1">
    <source>
        <dbReference type="ARBA" id="ARBA00023125"/>
    </source>
</evidence>
<feature type="domain" description="HTH araC/xylS-type" evidence="2">
    <location>
        <begin position="8"/>
        <end position="106"/>
    </location>
</feature>
<sequence>METIRFVERFIVYIEDHLRENIDFAKTLDDMGVEQKSFLTIFTSLVGMTPAEYQEKRRMTEIAFEVYQGHRRLIDIIKYYGYRDLERFKTIYKRTFGISVHDTERHIKEIDLLEQLAFEVVPTTQAKYPSFRNYVESFRLIGIAQYFDANTYQSKYKYRFLKILENDGLLDELLRYNDGFMKGIFVQERAIEGEIEVFVGVASYQHTPFDETFTESMDYEIFEAKGQPSIVIEDIYQYIFRRWHFKKDINLTCDFSIELLKHTYSIDDPSTKVQVWQAVDH</sequence>